<gene>
    <name evidence="1" type="ORF">SAMN04488005_1491</name>
</gene>
<accession>A0A1I6GE21</accession>
<dbReference type="OrthoDB" id="7870094at2"/>
<dbReference type="AlphaFoldDB" id="A0A1I6GE21"/>
<organism evidence="1 2">
    <name type="scientific">Yoonia tamlensis</name>
    <dbReference type="NCBI Taxonomy" id="390270"/>
    <lineage>
        <taxon>Bacteria</taxon>
        <taxon>Pseudomonadati</taxon>
        <taxon>Pseudomonadota</taxon>
        <taxon>Alphaproteobacteria</taxon>
        <taxon>Rhodobacterales</taxon>
        <taxon>Paracoccaceae</taxon>
        <taxon>Yoonia</taxon>
    </lineage>
</organism>
<evidence type="ECO:0000313" key="1">
    <source>
        <dbReference type="EMBL" id="SFR40390.1"/>
    </source>
</evidence>
<reference evidence="2" key="1">
    <citation type="submission" date="2016-10" db="EMBL/GenBank/DDBJ databases">
        <authorList>
            <person name="Varghese N."/>
            <person name="Submissions S."/>
        </authorList>
    </citation>
    <scope>NUCLEOTIDE SEQUENCE [LARGE SCALE GENOMIC DNA]</scope>
    <source>
        <strain evidence="2">DSM 26879</strain>
    </source>
</reference>
<sequence>MRGFTKVSAGQACRVAEAFGGVWGWPEKNSTVREAIDADGCVIAYIDETGHYAHASYAKLDLSDVFA</sequence>
<evidence type="ECO:0000313" key="2">
    <source>
        <dbReference type="Proteomes" id="UP000199478"/>
    </source>
</evidence>
<name>A0A1I6GE21_9RHOB</name>
<dbReference type="STRING" id="390270.SAMN04488005_1491"/>
<proteinExistence type="predicted"/>
<dbReference type="Proteomes" id="UP000199478">
    <property type="component" value="Unassembled WGS sequence"/>
</dbReference>
<keyword evidence="2" id="KW-1185">Reference proteome</keyword>
<dbReference type="RefSeq" id="WP_090198346.1">
    <property type="nucleotide sequence ID" value="NZ_FOYP01000001.1"/>
</dbReference>
<dbReference type="EMBL" id="FOYP01000001">
    <property type="protein sequence ID" value="SFR40390.1"/>
    <property type="molecule type" value="Genomic_DNA"/>
</dbReference>
<protein>
    <submittedName>
        <fullName evidence="1">Uncharacterized protein</fullName>
    </submittedName>
</protein>